<proteinExistence type="inferred from homology"/>
<reference evidence="11 12" key="1">
    <citation type="submission" date="2024-11" db="EMBL/GenBank/DDBJ databases">
        <title>Adaptive evolution of stress response genes in parasites aligns with host niche diversity.</title>
        <authorList>
            <person name="Hahn C."/>
            <person name="Resl P."/>
        </authorList>
    </citation>
    <scope>NUCLEOTIDE SEQUENCE [LARGE SCALE GENOMIC DNA]</scope>
    <source>
        <strain evidence="11">EGGRZ-B1_66</strain>
        <tissue evidence="11">Body</tissue>
    </source>
</reference>
<protein>
    <recommendedName>
        <fullName evidence="9">rRNA adenine N(6)-methyltransferase</fullName>
        <ecNumber evidence="9">2.1.1.-</ecNumber>
    </recommendedName>
</protein>
<dbReference type="NCBIfam" id="TIGR00755">
    <property type="entry name" value="ksgA"/>
    <property type="match status" value="1"/>
</dbReference>
<keyword evidence="4 8" id="KW-0949">S-adenosyl-L-methionine</keyword>
<feature type="binding site" evidence="8">
    <location>
        <position position="31"/>
    </location>
    <ligand>
        <name>S-adenosyl-L-methionine</name>
        <dbReference type="ChEBI" id="CHEBI:59789"/>
    </ligand>
</feature>
<feature type="binding site" evidence="8">
    <location>
        <position position="29"/>
    </location>
    <ligand>
        <name>S-adenosyl-L-methionine</name>
        <dbReference type="ChEBI" id="CHEBI:59789"/>
    </ligand>
</feature>
<comment type="similarity">
    <text evidence="8 9">Belongs to the class I-like SAM-binding methyltransferase superfamily. rRNA adenine N(6)-methyltransferase family.</text>
</comment>
<keyword evidence="12" id="KW-1185">Reference proteome</keyword>
<sequence>MGKAKVNKDKPTEKIKTAGIKFNKDKGQHILRNPLIIQTMIEKAGIKSSDSVLEVGPGTGNLTVKLLEKAGIVHAFEIDPRMVSELQKRVQTSPNRPKLHICVGDAIKCKEWPRFDLCVANLPYQISSPFVLRLIAYGNSYRCAVVMVQKEFADRLVAKPGDKLYCRLSANIQFHCRVAKLMKIARNSFRPPPKVDSAVVRIEPRFPKPPVSFEEWDSLLRIVFARKNKTLSANFSKSVVQILHNNYLKTCKQKNIQPQPEGIEQAANLMNDKVTKILTDSSFGTFRARTMDEDDLLKLLLAFKTENIYFA</sequence>
<dbReference type="PANTHER" id="PTHR11727:SF7">
    <property type="entry name" value="DIMETHYLADENOSINE TRANSFERASE-RELATED"/>
    <property type="match status" value="1"/>
</dbReference>
<dbReference type="PROSITE" id="PS51689">
    <property type="entry name" value="SAM_RNA_A_N6_MT"/>
    <property type="match status" value="1"/>
</dbReference>
<dbReference type="FunFam" id="3.40.50.150:FF:000081">
    <property type="entry name" value="rRNA adenine N(6)-methyltransferase"/>
    <property type="match status" value="1"/>
</dbReference>
<comment type="caution">
    <text evidence="11">The sequence shown here is derived from an EMBL/GenBank/DDBJ whole genome shotgun (WGS) entry which is preliminary data.</text>
</comment>
<comment type="function">
    <text evidence="7">Specifically dimethylates two adjacent adenosines in the loop of a conserved hairpin near the 3'-end of 18S rRNA in the 40S particle. Involved in the pre-rRNA processing steps leading to small-subunit rRNA production independently of its RNA-modifying catalytic activity. Part of the small subunit (SSU) processome, first precursor of the small eukaryotic ribosomal subunit. During the assembly of the SSU processome in the nucleolus, many ribosome biogenesis factors, an RNA chaperone and ribosomal proteins associate with the nascent pre-rRNA and work in concert to generate RNA folding, modifications, rearrangements and cleavage as well as targeted degradation of pre-ribosomal RNA by the RNA exosome.</text>
</comment>
<dbReference type="GO" id="GO:0000179">
    <property type="term" value="F:rRNA (adenine-N6,N6-)-dimethyltransferase activity"/>
    <property type="evidence" value="ECO:0007669"/>
    <property type="project" value="UniProtKB-UniRule"/>
</dbReference>
<dbReference type="InterPro" id="IPR020596">
    <property type="entry name" value="rRNA_Ade_Mease_Trfase_CS"/>
</dbReference>
<evidence type="ECO:0000256" key="4">
    <source>
        <dbReference type="ARBA" id="ARBA00022691"/>
    </source>
</evidence>
<evidence type="ECO:0000259" key="10">
    <source>
        <dbReference type="SMART" id="SM00650"/>
    </source>
</evidence>
<dbReference type="InterPro" id="IPR011530">
    <property type="entry name" value="rRNA_adenine_dimethylase"/>
</dbReference>
<evidence type="ECO:0000256" key="1">
    <source>
        <dbReference type="ARBA" id="ARBA00022552"/>
    </source>
</evidence>
<organism evidence="11 12">
    <name type="scientific">Cichlidogyrus casuarinus</name>
    <dbReference type="NCBI Taxonomy" id="1844966"/>
    <lineage>
        <taxon>Eukaryota</taxon>
        <taxon>Metazoa</taxon>
        <taxon>Spiralia</taxon>
        <taxon>Lophotrochozoa</taxon>
        <taxon>Platyhelminthes</taxon>
        <taxon>Monogenea</taxon>
        <taxon>Monopisthocotylea</taxon>
        <taxon>Dactylogyridea</taxon>
        <taxon>Ancyrocephalidae</taxon>
        <taxon>Cichlidogyrus</taxon>
    </lineage>
</organism>
<evidence type="ECO:0000256" key="7">
    <source>
        <dbReference type="ARBA" id="ARBA00046134"/>
    </source>
</evidence>
<feature type="binding site" evidence="8">
    <location>
        <position position="77"/>
    </location>
    <ligand>
        <name>S-adenosyl-L-methionine</name>
        <dbReference type="ChEBI" id="CHEBI:59789"/>
    </ligand>
</feature>
<dbReference type="PROSITE" id="PS01131">
    <property type="entry name" value="RRNA_A_DIMETH"/>
    <property type="match status" value="1"/>
</dbReference>
<feature type="binding site" evidence="8">
    <location>
        <position position="121"/>
    </location>
    <ligand>
        <name>S-adenosyl-L-methionine</name>
        <dbReference type="ChEBI" id="CHEBI:59789"/>
    </ligand>
</feature>
<dbReference type="Gene3D" id="1.10.8.480">
    <property type="match status" value="1"/>
</dbReference>
<dbReference type="Gene3D" id="3.40.50.150">
    <property type="entry name" value="Vaccinia Virus protein VP39"/>
    <property type="match status" value="1"/>
</dbReference>
<dbReference type="EMBL" id="JBJKFK010001613">
    <property type="protein sequence ID" value="KAL3312649.1"/>
    <property type="molecule type" value="Genomic_DNA"/>
</dbReference>
<accession>A0ABD2PZ68</accession>
<dbReference type="PANTHER" id="PTHR11727">
    <property type="entry name" value="DIMETHYLADENOSINE TRANSFERASE"/>
    <property type="match status" value="1"/>
</dbReference>
<dbReference type="EC" id="2.1.1.-" evidence="9"/>
<dbReference type="GO" id="GO:0003723">
    <property type="term" value="F:RNA binding"/>
    <property type="evidence" value="ECO:0007669"/>
    <property type="project" value="UniProtKB-UniRule"/>
</dbReference>
<keyword evidence="5 8" id="KW-0694">RNA-binding</keyword>
<evidence type="ECO:0000313" key="12">
    <source>
        <dbReference type="Proteomes" id="UP001626550"/>
    </source>
</evidence>
<keyword evidence="1 9" id="KW-0698">rRNA processing</keyword>
<keyword evidence="3 8" id="KW-0808">Transferase</keyword>
<dbReference type="InterPro" id="IPR020598">
    <property type="entry name" value="rRNA_Ade_methylase_Trfase_N"/>
</dbReference>
<dbReference type="CDD" id="cd02440">
    <property type="entry name" value="AdoMet_MTases"/>
    <property type="match status" value="1"/>
</dbReference>
<evidence type="ECO:0000256" key="3">
    <source>
        <dbReference type="ARBA" id="ARBA00022679"/>
    </source>
</evidence>
<name>A0ABD2PZ68_9PLAT</name>
<evidence type="ECO:0000256" key="6">
    <source>
        <dbReference type="ARBA" id="ARBA00035020"/>
    </source>
</evidence>
<evidence type="ECO:0000313" key="11">
    <source>
        <dbReference type="EMBL" id="KAL3312649.1"/>
    </source>
</evidence>
<dbReference type="Proteomes" id="UP001626550">
    <property type="component" value="Unassembled WGS sequence"/>
</dbReference>
<dbReference type="Pfam" id="PF00398">
    <property type="entry name" value="RrnaAD"/>
    <property type="match status" value="1"/>
</dbReference>
<feature type="domain" description="Ribosomal RNA adenine methylase transferase N-terminal" evidence="10">
    <location>
        <begin position="36"/>
        <end position="206"/>
    </location>
</feature>
<evidence type="ECO:0000256" key="8">
    <source>
        <dbReference type="PROSITE-ProRule" id="PRU01026"/>
    </source>
</evidence>
<dbReference type="InterPro" id="IPR029063">
    <property type="entry name" value="SAM-dependent_MTases_sf"/>
</dbReference>
<evidence type="ECO:0000256" key="5">
    <source>
        <dbReference type="ARBA" id="ARBA00022884"/>
    </source>
</evidence>
<dbReference type="SUPFAM" id="SSF53335">
    <property type="entry name" value="S-adenosyl-L-methionine-dependent methyltransferases"/>
    <property type="match status" value="1"/>
</dbReference>
<feature type="binding site" evidence="8">
    <location>
        <position position="56"/>
    </location>
    <ligand>
        <name>S-adenosyl-L-methionine</name>
        <dbReference type="ChEBI" id="CHEBI:59789"/>
    </ligand>
</feature>
<keyword evidence="2 8" id="KW-0489">Methyltransferase</keyword>
<dbReference type="SMART" id="SM00650">
    <property type="entry name" value="rADc"/>
    <property type="match status" value="1"/>
</dbReference>
<dbReference type="AlphaFoldDB" id="A0ABD2PZ68"/>
<evidence type="ECO:0000256" key="2">
    <source>
        <dbReference type="ARBA" id="ARBA00022603"/>
    </source>
</evidence>
<evidence type="ECO:0000256" key="9">
    <source>
        <dbReference type="RuleBase" id="RU362106"/>
    </source>
</evidence>
<dbReference type="InterPro" id="IPR001737">
    <property type="entry name" value="KsgA/Erm"/>
</dbReference>
<gene>
    <name evidence="11" type="primary">DIMT1</name>
    <name evidence="11" type="ORF">Ciccas_008756</name>
</gene>
<feature type="binding site" evidence="8">
    <location>
        <position position="105"/>
    </location>
    <ligand>
        <name>S-adenosyl-L-methionine</name>
        <dbReference type="ChEBI" id="CHEBI:59789"/>
    </ligand>
</feature>
<comment type="subunit">
    <text evidence="6">Part of the small subunit (SSU) processome, composed of more than 70 proteins and the RNA chaperone small nucleolar RNA (snoRNA) U3.</text>
</comment>